<name>A0A2T3J734_9GAMM</name>
<protein>
    <recommendedName>
        <fullName evidence="4">Rap1a immunity protein domain-containing protein</fullName>
    </recommendedName>
</protein>
<dbReference type="OrthoDB" id="5645148at2"/>
<feature type="chain" id="PRO_5015475634" description="Rap1a immunity protein domain-containing protein" evidence="1">
    <location>
        <begin position="22"/>
        <end position="123"/>
    </location>
</feature>
<keyword evidence="3" id="KW-1185">Reference proteome</keyword>
<proteinExistence type="predicted"/>
<evidence type="ECO:0008006" key="4">
    <source>
        <dbReference type="Google" id="ProtNLM"/>
    </source>
</evidence>
<sequence>MSCVKRLLFITFLALVTPLHAASIKTHLDSINSPAPTVRAVAETYLNGIVDASMYINALLGANNKPRAFCLPSKQPLNRQRLADIIADTYHNAPTDKQDPTLNTGMIAIIGLTNTYPCKGDQQ</sequence>
<dbReference type="AlphaFoldDB" id="A0A2T3J734"/>
<comment type="caution">
    <text evidence="2">The sequence shown here is derived from an EMBL/GenBank/DDBJ whole genome shotgun (WGS) entry which is preliminary data.</text>
</comment>
<dbReference type="RefSeq" id="WP_107245816.1">
    <property type="nucleotide sequence ID" value="NZ_PYMJ01000048.1"/>
</dbReference>
<evidence type="ECO:0000313" key="2">
    <source>
        <dbReference type="EMBL" id="PSU44552.1"/>
    </source>
</evidence>
<accession>A0A2T3J734</accession>
<dbReference type="EMBL" id="PYMJ01000048">
    <property type="protein sequence ID" value="PSU44552.1"/>
    <property type="molecule type" value="Genomic_DNA"/>
</dbReference>
<dbReference type="Proteomes" id="UP000240987">
    <property type="component" value="Unassembled WGS sequence"/>
</dbReference>
<keyword evidence="1" id="KW-0732">Signal</keyword>
<feature type="signal peptide" evidence="1">
    <location>
        <begin position="1"/>
        <end position="21"/>
    </location>
</feature>
<reference evidence="2 3" key="1">
    <citation type="submission" date="2018-01" db="EMBL/GenBank/DDBJ databases">
        <title>Whole genome sequencing of Histamine producing bacteria.</title>
        <authorList>
            <person name="Butler K."/>
        </authorList>
    </citation>
    <scope>NUCLEOTIDE SEQUENCE [LARGE SCALE GENOMIC DNA]</scope>
    <source>
        <strain evidence="2 3">JCM 12947</strain>
    </source>
</reference>
<evidence type="ECO:0000313" key="3">
    <source>
        <dbReference type="Proteomes" id="UP000240987"/>
    </source>
</evidence>
<gene>
    <name evidence="2" type="ORF">C9J12_26775</name>
</gene>
<evidence type="ECO:0000256" key="1">
    <source>
        <dbReference type="SAM" id="SignalP"/>
    </source>
</evidence>
<organism evidence="2 3">
    <name type="scientific">Photobacterium frigidiphilum</name>
    <dbReference type="NCBI Taxonomy" id="264736"/>
    <lineage>
        <taxon>Bacteria</taxon>
        <taxon>Pseudomonadati</taxon>
        <taxon>Pseudomonadota</taxon>
        <taxon>Gammaproteobacteria</taxon>
        <taxon>Vibrionales</taxon>
        <taxon>Vibrionaceae</taxon>
        <taxon>Photobacterium</taxon>
    </lineage>
</organism>